<keyword evidence="2" id="KW-1003">Cell membrane</keyword>
<comment type="caution">
    <text evidence="7">The sequence shown here is derived from an EMBL/GenBank/DDBJ whole genome shotgun (WGS) entry which is preliminary data.</text>
</comment>
<dbReference type="PANTHER" id="PTHR32196">
    <property type="entry name" value="ABC TRANSPORTER PERMEASE PROTEIN YPHD-RELATED-RELATED"/>
    <property type="match status" value="1"/>
</dbReference>
<evidence type="ECO:0000256" key="1">
    <source>
        <dbReference type="ARBA" id="ARBA00004651"/>
    </source>
</evidence>
<feature type="transmembrane region" description="Helical" evidence="6">
    <location>
        <begin position="15"/>
        <end position="36"/>
    </location>
</feature>
<feature type="transmembrane region" description="Helical" evidence="6">
    <location>
        <begin position="48"/>
        <end position="69"/>
    </location>
</feature>
<evidence type="ECO:0000256" key="6">
    <source>
        <dbReference type="SAM" id="Phobius"/>
    </source>
</evidence>
<feature type="transmembrane region" description="Helical" evidence="6">
    <location>
        <begin position="216"/>
        <end position="238"/>
    </location>
</feature>
<feature type="transmembrane region" description="Helical" evidence="6">
    <location>
        <begin position="99"/>
        <end position="117"/>
    </location>
</feature>
<keyword evidence="3 6" id="KW-0812">Transmembrane</keyword>
<protein>
    <recommendedName>
        <fullName evidence="8">ABC transporter permease</fullName>
    </recommendedName>
</protein>
<feature type="transmembrane region" description="Helical" evidence="6">
    <location>
        <begin position="271"/>
        <end position="290"/>
    </location>
</feature>
<evidence type="ECO:0000256" key="4">
    <source>
        <dbReference type="ARBA" id="ARBA00022989"/>
    </source>
</evidence>
<feature type="transmembrane region" description="Helical" evidence="6">
    <location>
        <begin position="296"/>
        <end position="315"/>
    </location>
</feature>
<comment type="subcellular location">
    <subcellularLocation>
        <location evidence="1">Cell membrane</location>
        <topology evidence="1">Multi-pass membrane protein</topology>
    </subcellularLocation>
</comment>
<dbReference type="EMBL" id="BARS01003490">
    <property type="protein sequence ID" value="GAF83491.1"/>
    <property type="molecule type" value="Genomic_DNA"/>
</dbReference>
<feature type="non-terminal residue" evidence="7">
    <location>
        <position position="1"/>
    </location>
</feature>
<keyword evidence="4 6" id="KW-1133">Transmembrane helix</keyword>
<evidence type="ECO:0000256" key="5">
    <source>
        <dbReference type="ARBA" id="ARBA00023136"/>
    </source>
</evidence>
<evidence type="ECO:0000256" key="3">
    <source>
        <dbReference type="ARBA" id="ARBA00022692"/>
    </source>
</evidence>
<dbReference type="GO" id="GO:0005886">
    <property type="term" value="C:plasma membrane"/>
    <property type="evidence" value="ECO:0007669"/>
    <property type="project" value="UniProtKB-SubCell"/>
</dbReference>
<dbReference type="GO" id="GO:0022857">
    <property type="term" value="F:transmembrane transporter activity"/>
    <property type="evidence" value="ECO:0007669"/>
    <property type="project" value="InterPro"/>
</dbReference>
<evidence type="ECO:0008006" key="8">
    <source>
        <dbReference type="Google" id="ProtNLM"/>
    </source>
</evidence>
<keyword evidence="5 6" id="KW-0472">Membrane</keyword>
<dbReference type="PANTHER" id="PTHR32196:SF15">
    <property type="entry name" value="SUGAR ABC TRANSPORTER PERMEASE PROTEIN"/>
    <property type="match status" value="1"/>
</dbReference>
<dbReference type="Pfam" id="PF02653">
    <property type="entry name" value="BPD_transp_2"/>
    <property type="match status" value="1"/>
</dbReference>
<sequence>HKLKNNMLNIKKRKASSYIGPLIALIIVIIIVGSTTDRFFTPGNLRNLMLQVSIVSLVAIGSTLVIIAGGIDLSPGSAIALLTMILASMIKFLGISAPFALILIVIMGALLGFWNGVLTAHLRIPSFVTTLASMTIFRGFAFLFNNGSPIFSISDTLTEIFYGKILGIPYVFFYVFFFFILFSLIMRYTELGREIYAVGGNAAAARFSGINVKKTVVMSFIFAGVMASLGSVLMAARLNSGSPNYGVGMELSAIAAAVVGGASLGGGKGDIIATFFGASIITIVHNGLNLHAMPTSVQNIVIGMIIIFAVFIDMWRRDLGDIFSRLASRRTKS</sequence>
<feature type="transmembrane region" description="Helical" evidence="6">
    <location>
        <begin position="124"/>
        <end position="145"/>
    </location>
</feature>
<dbReference type="InterPro" id="IPR001851">
    <property type="entry name" value="ABC_transp_permease"/>
</dbReference>
<accession>X0T862</accession>
<name>X0T862_9ZZZZ</name>
<dbReference type="AlphaFoldDB" id="X0T862"/>
<dbReference type="CDD" id="cd06579">
    <property type="entry name" value="TM_PBP1_transp_AraH_like"/>
    <property type="match status" value="1"/>
</dbReference>
<reference evidence="7" key="1">
    <citation type="journal article" date="2014" name="Front. Microbiol.">
        <title>High frequency of phylogenetically diverse reductive dehalogenase-homologous genes in deep subseafloor sedimentary metagenomes.</title>
        <authorList>
            <person name="Kawai M."/>
            <person name="Futagami T."/>
            <person name="Toyoda A."/>
            <person name="Takaki Y."/>
            <person name="Nishi S."/>
            <person name="Hori S."/>
            <person name="Arai W."/>
            <person name="Tsubouchi T."/>
            <person name="Morono Y."/>
            <person name="Uchiyama I."/>
            <person name="Ito T."/>
            <person name="Fujiyama A."/>
            <person name="Inagaki F."/>
            <person name="Takami H."/>
        </authorList>
    </citation>
    <scope>NUCLEOTIDE SEQUENCE</scope>
    <source>
        <strain evidence="7">Expedition CK06-06</strain>
    </source>
</reference>
<evidence type="ECO:0000313" key="7">
    <source>
        <dbReference type="EMBL" id="GAF83491.1"/>
    </source>
</evidence>
<proteinExistence type="predicted"/>
<feature type="transmembrane region" description="Helical" evidence="6">
    <location>
        <begin position="165"/>
        <end position="185"/>
    </location>
</feature>
<evidence type="ECO:0000256" key="2">
    <source>
        <dbReference type="ARBA" id="ARBA00022475"/>
    </source>
</evidence>
<feature type="transmembrane region" description="Helical" evidence="6">
    <location>
        <begin position="244"/>
        <end position="264"/>
    </location>
</feature>
<gene>
    <name evidence="7" type="ORF">S01H1_06772</name>
</gene>
<organism evidence="7">
    <name type="scientific">marine sediment metagenome</name>
    <dbReference type="NCBI Taxonomy" id="412755"/>
    <lineage>
        <taxon>unclassified sequences</taxon>
        <taxon>metagenomes</taxon>
        <taxon>ecological metagenomes</taxon>
    </lineage>
</organism>